<gene>
    <name evidence="3" type="primary">Aste57867_18643</name>
    <name evidence="2" type="ORF">As57867_018581</name>
    <name evidence="3" type="ORF">ASTE57867_18643</name>
</gene>
<evidence type="ECO:0000313" key="4">
    <source>
        <dbReference type="Proteomes" id="UP000332933"/>
    </source>
</evidence>
<proteinExistence type="predicted"/>
<keyword evidence="1" id="KW-0472">Membrane</keyword>
<keyword evidence="4" id="KW-1185">Reference proteome</keyword>
<dbReference type="EMBL" id="CAADRA010006422">
    <property type="protein sequence ID" value="VFT95378.1"/>
    <property type="molecule type" value="Genomic_DNA"/>
</dbReference>
<name>A0A485LC59_9STRA</name>
<organism evidence="3 4">
    <name type="scientific">Aphanomyces stellatus</name>
    <dbReference type="NCBI Taxonomy" id="120398"/>
    <lineage>
        <taxon>Eukaryota</taxon>
        <taxon>Sar</taxon>
        <taxon>Stramenopiles</taxon>
        <taxon>Oomycota</taxon>
        <taxon>Saprolegniomycetes</taxon>
        <taxon>Saprolegniales</taxon>
        <taxon>Verrucalvaceae</taxon>
        <taxon>Aphanomyces</taxon>
    </lineage>
</organism>
<reference evidence="2" key="2">
    <citation type="submission" date="2019-06" db="EMBL/GenBank/DDBJ databases">
        <title>Genomics analysis of Aphanomyces spp. identifies a new class of oomycete effector associated with host adaptation.</title>
        <authorList>
            <person name="Gaulin E."/>
        </authorList>
    </citation>
    <scope>NUCLEOTIDE SEQUENCE</scope>
    <source>
        <strain evidence="2">CBS 578.67</strain>
    </source>
</reference>
<evidence type="ECO:0000313" key="3">
    <source>
        <dbReference type="EMBL" id="VFT95378.1"/>
    </source>
</evidence>
<evidence type="ECO:0000256" key="1">
    <source>
        <dbReference type="SAM" id="Phobius"/>
    </source>
</evidence>
<keyword evidence="1" id="KW-1133">Transmembrane helix</keyword>
<keyword evidence="1" id="KW-0812">Transmembrane</keyword>
<dbReference type="Proteomes" id="UP000332933">
    <property type="component" value="Unassembled WGS sequence"/>
</dbReference>
<feature type="transmembrane region" description="Helical" evidence="1">
    <location>
        <begin position="345"/>
        <end position="366"/>
    </location>
</feature>
<feature type="transmembrane region" description="Helical" evidence="1">
    <location>
        <begin position="298"/>
        <end position="324"/>
    </location>
</feature>
<evidence type="ECO:0000313" key="2">
    <source>
        <dbReference type="EMBL" id="KAF0689950.1"/>
    </source>
</evidence>
<feature type="transmembrane region" description="Helical" evidence="1">
    <location>
        <begin position="468"/>
        <end position="490"/>
    </location>
</feature>
<reference evidence="3 4" key="1">
    <citation type="submission" date="2019-03" db="EMBL/GenBank/DDBJ databases">
        <authorList>
            <person name="Gaulin E."/>
            <person name="Dumas B."/>
        </authorList>
    </citation>
    <scope>NUCLEOTIDE SEQUENCE [LARGE SCALE GENOMIC DNA]</scope>
    <source>
        <strain evidence="3">CBS 568.67</strain>
    </source>
</reference>
<dbReference type="EMBL" id="VJMH01006401">
    <property type="protein sequence ID" value="KAF0689950.1"/>
    <property type="molecule type" value="Genomic_DNA"/>
</dbReference>
<sequence>MVSLMVQNVTLASPLAEAFQLVEFLVGPLGSIDMKAIPCPASVKQLVASGLDVLRAVLATSPTASTLYLNMNPGSFNNLLPVPKTFASQSHWYEYGGNILCDDFGGNNFGQGWLTFTSRTYACDQTVSALLQPTKDVVLLAGILAGFPLAENATLAVMNACSLLWPDDDTFRDLFFVETATFLVSFVPQRDKIYLESVAATAFKDASAVHVKMMQYIRKDPTQPLVRAEFDVLDASEPGFHFWGWMYIVEWALGNRDVVSFQGDAGSIHLVTEFAQTIAADVQPHDLPTVLAVYTRALLLYVTGAMLAITVLVIAYVATCGGFVEGSNLTKLNRVAGIVWIGRPLLLLRSLSALCLLSTATLDLALETPGVSYFRVPHVPWYSTILSAGEATWLVYILNDISLLWTHHYTSAYATASSLLVWIVAAILTLLWPVEHRAMMTPTCEIDQMDFQLVCQSGTVAIGQVTRLWLLLGIVGTSNTMCYVATRAWFFYRGQERPLPYSQSFLLSAGSQYLFDTTHWIHGGKYHLDRASALLNGLVTLHWRRTIFVVDVKIWRSFVIPLDDGLYLPKHLKSAVPLTE</sequence>
<feature type="transmembrane region" description="Helical" evidence="1">
    <location>
        <begin position="410"/>
        <end position="432"/>
    </location>
</feature>
<protein>
    <submittedName>
        <fullName evidence="3">Aste57867_18643 protein</fullName>
    </submittedName>
</protein>
<dbReference type="AlphaFoldDB" id="A0A485LC59"/>
<accession>A0A485LC59</accession>